<dbReference type="EMBL" id="CP109441">
    <property type="protein sequence ID" value="WUV42445.1"/>
    <property type="molecule type" value="Genomic_DNA"/>
</dbReference>
<evidence type="ECO:0000256" key="2">
    <source>
        <dbReference type="SAM" id="Phobius"/>
    </source>
</evidence>
<dbReference type="Gene3D" id="3.10.450.50">
    <property type="match status" value="1"/>
</dbReference>
<dbReference type="InterPro" id="IPR032710">
    <property type="entry name" value="NTF2-like_dom_sf"/>
</dbReference>
<feature type="transmembrane region" description="Helical" evidence="2">
    <location>
        <begin position="73"/>
        <end position="94"/>
    </location>
</feature>
<keyword evidence="2" id="KW-0472">Membrane</keyword>
<evidence type="ECO:0000313" key="3">
    <source>
        <dbReference type="EMBL" id="WUV42445.1"/>
    </source>
</evidence>
<feature type="compositionally biased region" description="Low complexity" evidence="1">
    <location>
        <begin position="16"/>
        <end position="25"/>
    </location>
</feature>
<feature type="compositionally biased region" description="Pro residues" evidence="1">
    <location>
        <begin position="1"/>
        <end position="12"/>
    </location>
</feature>
<dbReference type="RefSeq" id="WP_327095743.1">
    <property type="nucleotide sequence ID" value="NZ_CP109149.1"/>
</dbReference>
<keyword evidence="2" id="KW-0812">Transmembrane</keyword>
<organism evidence="3 4">
    <name type="scientific">Nocardia vinacea</name>
    <dbReference type="NCBI Taxonomy" id="96468"/>
    <lineage>
        <taxon>Bacteria</taxon>
        <taxon>Bacillati</taxon>
        <taxon>Actinomycetota</taxon>
        <taxon>Actinomycetes</taxon>
        <taxon>Mycobacteriales</taxon>
        <taxon>Nocardiaceae</taxon>
        <taxon>Nocardia</taxon>
    </lineage>
</organism>
<keyword evidence="2" id="KW-1133">Transmembrane helix</keyword>
<keyword evidence="4" id="KW-1185">Reference proteome</keyword>
<name>A0ABZ1YJG4_9NOCA</name>
<evidence type="ECO:0008006" key="5">
    <source>
        <dbReference type="Google" id="ProtNLM"/>
    </source>
</evidence>
<proteinExistence type="predicted"/>
<protein>
    <recommendedName>
        <fullName evidence="5">DUF4878 domain-containing protein</fullName>
    </recommendedName>
</protein>
<dbReference type="SUPFAM" id="SSF81995">
    <property type="entry name" value="beta-sandwich domain of Sec23/24"/>
    <property type="match status" value="1"/>
</dbReference>
<evidence type="ECO:0000313" key="4">
    <source>
        <dbReference type="Proteomes" id="UP001432062"/>
    </source>
</evidence>
<sequence>MTYPPGGQPPFGGPQGQPQQPYGYPQQGGAGYPQQGGYPPPGGQGYGPQQGYPPPGGYQQPGYPPPKKRRTGLIIGLLVLVLVIAGAVAAGVVLTVQGKTPLASDEKKIEVAIRDFYDTLGSDGFAAAAAKTCAADRAEFDTLTDEQKKQFDTAKVEVNIDKIDDIVITGDRSTARITGKLTLTLPGETPDTDTGTTEHLRKEDGKWKICSAESGKN</sequence>
<evidence type="ECO:0000256" key="1">
    <source>
        <dbReference type="SAM" id="MobiDB-lite"/>
    </source>
</evidence>
<accession>A0ABZ1YJG4</accession>
<reference evidence="3" key="1">
    <citation type="submission" date="2022-10" db="EMBL/GenBank/DDBJ databases">
        <title>The complete genomes of actinobacterial strains from the NBC collection.</title>
        <authorList>
            <person name="Joergensen T.S."/>
            <person name="Alvarez Arevalo M."/>
            <person name="Sterndorff E.B."/>
            <person name="Faurdal D."/>
            <person name="Vuksanovic O."/>
            <person name="Mourched A.-S."/>
            <person name="Charusanti P."/>
            <person name="Shaw S."/>
            <person name="Blin K."/>
            <person name="Weber T."/>
        </authorList>
    </citation>
    <scope>NUCLEOTIDE SEQUENCE</scope>
    <source>
        <strain evidence="3">NBC_01482</strain>
    </source>
</reference>
<feature type="region of interest" description="Disordered" evidence="1">
    <location>
        <begin position="1"/>
        <end position="65"/>
    </location>
</feature>
<dbReference type="SUPFAM" id="SSF54427">
    <property type="entry name" value="NTF2-like"/>
    <property type="match status" value="1"/>
</dbReference>
<dbReference type="Proteomes" id="UP001432062">
    <property type="component" value="Chromosome"/>
</dbReference>
<gene>
    <name evidence="3" type="ORF">OG563_24580</name>
</gene>